<dbReference type="PANTHER" id="PTHR12128:SF72">
    <property type="entry name" value="DIHYDRODIPICOLINATE SYNTHASE"/>
    <property type="match status" value="1"/>
</dbReference>
<dbReference type="AlphaFoldDB" id="A0A6M1S5P8"/>
<dbReference type="RefSeq" id="WP_163901389.1">
    <property type="nucleotide sequence ID" value="NZ_CP048427.1"/>
</dbReference>
<dbReference type="PANTHER" id="PTHR12128">
    <property type="entry name" value="DIHYDRODIPICOLINATE SYNTHASE"/>
    <property type="match status" value="1"/>
</dbReference>
<dbReference type="PIRSF" id="PIRSF001365">
    <property type="entry name" value="DHDPS"/>
    <property type="match status" value="1"/>
</dbReference>
<evidence type="ECO:0000256" key="2">
    <source>
        <dbReference type="PIRNR" id="PIRNR001365"/>
    </source>
</evidence>
<dbReference type="InterPro" id="IPR002220">
    <property type="entry name" value="DapA-like"/>
</dbReference>
<keyword evidence="6" id="KW-1185">Reference proteome</keyword>
<dbReference type="CDD" id="cd00408">
    <property type="entry name" value="DHDPS-like"/>
    <property type="match status" value="1"/>
</dbReference>
<dbReference type="Gene3D" id="3.20.20.70">
    <property type="entry name" value="Aldolase class I"/>
    <property type="match status" value="1"/>
</dbReference>
<name>A0A6M1S5P8_9HYPH</name>
<feature type="active site" description="Schiff-base intermediate with substrate" evidence="3">
    <location>
        <position position="164"/>
    </location>
</feature>
<dbReference type="SMART" id="SM01130">
    <property type="entry name" value="DHDPS"/>
    <property type="match status" value="1"/>
</dbReference>
<feature type="binding site" evidence="4">
    <location>
        <position position="206"/>
    </location>
    <ligand>
        <name>pyruvate</name>
        <dbReference type="ChEBI" id="CHEBI:15361"/>
    </ligand>
</feature>
<evidence type="ECO:0000256" key="4">
    <source>
        <dbReference type="PIRSR" id="PIRSR001365-2"/>
    </source>
</evidence>
<evidence type="ECO:0000256" key="3">
    <source>
        <dbReference type="PIRSR" id="PIRSR001365-1"/>
    </source>
</evidence>
<dbReference type="SUPFAM" id="SSF51569">
    <property type="entry name" value="Aldolase"/>
    <property type="match status" value="1"/>
</dbReference>
<organism evidence="5 6">
    <name type="scientific">Rhizobium daejeonense</name>
    <dbReference type="NCBI Taxonomy" id="240521"/>
    <lineage>
        <taxon>Bacteria</taxon>
        <taxon>Pseudomonadati</taxon>
        <taxon>Pseudomonadota</taxon>
        <taxon>Alphaproteobacteria</taxon>
        <taxon>Hyphomicrobiales</taxon>
        <taxon>Rhizobiaceae</taxon>
        <taxon>Rhizobium/Agrobacterium group</taxon>
        <taxon>Rhizobium</taxon>
    </lineage>
</organism>
<dbReference type="EMBL" id="JAAKZH010000010">
    <property type="protein sequence ID" value="NGO66263.1"/>
    <property type="molecule type" value="Genomic_DNA"/>
</dbReference>
<evidence type="ECO:0000313" key="5">
    <source>
        <dbReference type="EMBL" id="NGO66263.1"/>
    </source>
</evidence>
<comment type="similarity">
    <text evidence="2">Belongs to the DapA family.</text>
</comment>
<feature type="active site" description="Proton donor/acceptor" evidence="3">
    <location>
        <position position="136"/>
    </location>
</feature>
<evidence type="ECO:0000256" key="1">
    <source>
        <dbReference type="ARBA" id="ARBA00023239"/>
    </source>
</evidence>
<gene>
    <name evidence="5" type="ORF">G6N76_21605</name>
</gene>
<reference evidence="5 6" key="1">
    <citation type="submission" date="2020-02" db="EMBL/GenBank/DDBJ databases">
        <title>Genome sequence of the type strain CCBAU10050 of Rhizobium daejeonense.</title>
        <authorList>
            <person name="Gao J."/>
            <person name="Sun J."/>
        </authorList>
    </citation>
    <scope>NUCLEOTIDE SEQUENCE [LARGE SCALE GENOMIC DNA]</scope>
    <source>
        <strain evidence="5 6">CCBAU10050</strain>
    </source>
</reference>
<dbReference type="GO" id="GO:0008840">
    <property type="term" value="F:4-hydroxy-tetrahydrodipicolinate synthase activity"/>
    <property type="evidence" value="ECO:0007669"/>
    <property type="project" value="TreeGrafter"/>
</dbReference>
<dbReference type="Pfam" id="PF00701">
    <property type="entry name" value="DHDPS"/>
    <property type="match status" value="1"/>
</dbReference>
<dbReference type="PRINTS" id="PR00146">
    <property type="entry name" value="DHPICSNTHASE"/>
</dbReference>
<evidence type="ECO:0000313" key="6">
    <source>
        <dbReference type="Proteomes" id="UP000477849"/>
    </source>
</evidence>
<keyword evidence="1 2" id="KW-0456">Lyase</keyword>
<comment type="caution">
    <text evidence="5">The sequence shown here is derived from an EMBL/GenBank/DDBJ whole genome shotgun (WGS) entry which is preliminary data.</text>
</comment>
<accession>A0A6M1S5P8</accession>
<dbReference type="Proteomes" id="UP000477849">
    <property type="component" value="Unassembled WGS sequence"/>
</dbReference>
<protein>
    <submittedName>
        <fullName evidence="5">Dihydrodipicolinate synthase family protein</fullName>
    </submittedName>
</protein>
<proteinExistence type="inferred from homology"/>
<dbReference type="InterPro" id="IPR013785">
    <property type="entry name" value="Aldolase_TIM"/>
</dbReference>
<sequence length="303" mass="33221">MTTGWRGVIPAVTTQFNEDLSIDFESTRRVQDALVNDGVHGLIVMGTCGENNSLDPEEKRAILKGAVEVVNGRVPVITGVSEFDTRRAVAYAQDAEKIGATGLMLLPAMVYVPKPDELVAHFKTVAAATSLPIMLYNNPPAYRVNIGVDVLKQLEEVPNIKAVKESAPDTRRFTDLLNAFGDRFDIFAGLDDVALEGMMLGAKGWVSGLTSAFPQESVALVAAIDRGDWEEARRIYRWFMPLLHLDAEHDLVQTIKLAEQIMGRGSERVRMPRMILTGDRRAEITAMVEKAAATRPTKTAKAA</sequence>